<dbReference type="RefSeq" id="WP_147146334.1">
    <property type="nucleotide sequence ID" value="NZ_BJXN01000005.1"/>
</dbReference>
<name>A0A511RIL4_9DEIN</name>
<organism evidence="2 3">
    <name type="scientific">Oceanithermus desulfurans NBRC 100063</name>
    <dbReference type="NCBI Taxonomy" id="1227550"/>
    <lineage>
        <taxon>Bacteria</taxon>
        <taxon>Thermotogati</taxon>
        <taxon>Deinococcota</taxon>
        <taxon>Deinococci</taxon>
        <taxon>Thermales</taxon>
        <taxon>Thermaceae</taxon>
        <taxon>Oceanithermus</taxon>
    </lineage>
</organism>
<dbReference type="PANTHER" id="PTHR19328:SF75">
    <property type="entry name" value="ALDOSE SUGAR DEHYDROGENASE YLII"/>
    <property type="match status" value="1"/>
</dbReference>
<evidence type="ECO:0000259" key="1">
    <source>
        <dbReference type="Pfam" id="PF07995"/>
    </source>
</evidence>
<proteinExistence type="predicted"/>
<reference evidence="2 3" key="1">
    <citation type="submission" date="2019-07" db="EMBL/GenBank/DDBJ databases">
        <title>Whole genome shotgun sequence of Oceanithermus desulfurans NBRC 100063.</title>
        <authorList>
            <person name="Hosoyama A."/>
            <person name="Uohara A."/>
            <person name="Ohji S."/>
            <person name="Ichikawa N."/>
        </authorList>
    </citation>
    <scope>NUCLEOTIDE SEQUENCE [LARGE SCALE GENOMIC DNA]</scope>
    <source>
        <strain evidence="2 3">NBRC 100063</strain>
    </source>
</reference>
<dbReference type="SUPFAM" id="SSF50952">
    <property type="entry name" value="Soluble quinoprotein glucose dehydrogenase"/>
    <property type="match status" value="1"/>
</dbReference>
<dbReference type="InterPro" id="IPR011042">
    <property type="entry name" value="6-blade_b-propeller_TolB-like"/>
</dbReference>
<gene>
    <name evidence="2" type="ORF">ODE01S_09140</name>
</gene>
<evidence type="ECO:0000313" key="2">
    <source>
        <dbReference type="EMBL" id="GEM89480.1"/>
    </source>
</evidence>
<protein>
    <submittedName>
        <fullName evidence="2">Glucose dehydrogenase</fullName>
    </submittedName>
</protein>
<sequence length="360" mass="39738">MKRILSGGLLVFALAWAQGVGLEPVATGLDKPLYLTQEPGGPLLVLEQRGRVLALAGAKKTLWLDVRKKVSCCGERGLLGLAFHPGYAQNRRFFLNYTDRRGRTVIEEYRAGRPYRVLLTIDQPYANHNGGHLAFGPDGYLYIGTGDGGSGGDPQGHAQNPGSLLGKMLRIDVDRGDPYAVPEDNPFVANPRYRPEIWALGLRNPWRYSFDRETGDLFIADVGQNKWEEVDYVPAPMSTSGGWNFGWNIMEGNHCFKPAKNCKRAGLVPPILEYGHDQGCSITGGYVYRGRAIPELVGAYIYGDYCSGKVWAARWTGDRWQSELLLQTKLRISSFGEDAAGEVYLVDHGGGAVYRLVPAR</sequence>
<feature type="domain" description="Glucose/Sorbosone dehydrogenase" evidence="1">
    <location>
        <begin position="29"/>
        <end position="353"/>
    </location>
</feature>
<dbReference type="Proteomes" id="UP000321827">
    <property type="component" value="Unassembled WGS sequence"/>
</dbReference>
<dbReference type="OrthoDB" id="9770043at2"/>
<dbReference type="AlphaFoldDB" id="A0A511RIL4"/>
<dbReference type="InterPro" id="IPR012938">
    <property type="entry name" value="Glc/Sorbosone_DH"/>
</dbReference>
<accession>A0A511RIL4</accession>
<comment type="caution">
    <text evidence="2">The sequence shown here is derived from an EMBL/GenBank/DDBJ whole genome shotgun (WGS) entry which is preliminary data.</text>
</comment>
<dbReference type="EMBL" id="BJXN01000005">
    <property type="protein sequence ID" value="GEM89480.1"/>
    <property type="molecule type" value="Genomic_DNA"/>
</dbReference>
<evidence type="ECO:0000313" key="3">
    <source>
        <dbReference type="Proteomes" id="UP000321827"/>
    </source>
</evidence>
<dbReference type="PANTHER" id="PTHR19328">
    <property type="entry name" value="HEDGEHOG-INTERACTING PROTEIN"/>
    <property type="match status" value="1"/>
</dbReference>
<dbReference type="Gene3D" id="2.120.10.30">
    <property type="entry name" value="TolB, C-terminal domain"/>
    <property type="match status" value="1"/>
</dbReference>
<dbReference type="Pfam" id="PF07995">
    <property type="entry name" value="GSDH"/>
    <property type="match status" value="1"/>
</dbReference>
<dbReference type="InterPro" id="IPR011041">
    <property type="entry name" value="Quinoprot_gluc/sorb_DH_b-prop"/>
</dbReference>